<dbReference type="GO" id="GO:0005524">
    <property type="term" value="F:ATP binding"/>
    <property type="evidence" value="ECO:0007669"/>
    <property type="project" value="UniProtKB-KW"/>
</dbReference>
<evidence type="ECO:0000256" key="9">
    <source>
        <dbReference type="ARBA" id="ARBA00048090"/>
    </source>
</evidence>
<proteinExistence type="inferred from homology"/>
<dbReference type="Gene3D" id="3.40.50.300">
    <property type="entry name" value="P-loop containing nucleotide triphosphate hydrolases"/>
    <property type="match status" value="1"/>
</dbReference>
<gene>
    <name evidence="11" type="ORF">OS129_10570</name>
</gene>
<reference evidence="11" key="1">
    <citation type="submission" date="2022-11" db="EMBL/GenBank/DDBJ databases">
        <title>Corynebacterium sp. isolated from Penguins.</title>
        <authorList>
            <person name="Sedlar K."/>
            <person name="Svec P."/>
        </authorList>
    </citation>
    <scope>NUCLEOTIDE SEQUENCE</scope>
    <source>
        <strain evidence="11">P7374</strain>
    </source>
</reference>
<keyword evidence="7 10" id="KW-0067">ATP-binding</keyword>
<dbReference type="GO" id="GO:0019521">
    <property type="term" value="P:D-gluconate metabolic process"/>
    <property type="evidence" value="ECO:0007669"/>
    <property type="project" value="UniProtKB-KW"/>
</dbReference>
<comment type="similarity">
    <text evidence="2 10">Belongs to the gluconokinase GntK/GntV family.</text>
</comment>
<evidence type="ECO:0000256" key="8">
    <source>
        <dbReference type="ARBA" id="ARBA00023064"/>
    </source>
</evidence>
<dbReference type="SUPFAM" id="SSF52540">
    <property type="entry name" value="P-loop containing nucleoside triphosphate hydrolases"/>
    <property type="match status" value="1"/>
</dbReference>
<evidence type="ECO:0000256" key="7">
    <source>
        <dbReference type="ARBA" id="ARBA00022840"/>
    </source>
</evidence>
<protein>
    <recommendedName>
        <fullName evidence="3 10">Gluconokinase</fullName>
        <ecNumber evidence="3 10">2.7.1.12</ecNumber>
    </recommendedName>
</protein>
<dbReference type="PANTHER" id="PTHR43442">
    <property type="entry name" value="GLUCONOKINASE-RELATED"/>
    <property type="match status" value="1"/>
</dbReference>
<evidence type="ECO:0000256" key="3">
    <source>
        <dbReference type="ARBA" id="ARBA00012054"/>
    </source>
</evidence>
<dbReference type="RefSeq" id="WP_248168551.1">
    <property type="nucleotide sequence ID" value="NZ_JALNJA010000005.1"/>
</dbReference>
<dbReference type="PANTHER" id="PTHR43442:SF3">
    <property type="entry name" value="GLUCONOKINASE-RELATED"/>
    <property type="match status" value="1"/>
</dbReference>
<evidence type="ECO:0000256" key="1">
    <source>
        <dbReference type="ARBA" id="ARBA00004761"/>
    </source>
</evidence>
<dbReference type="InterPro" id="IPR027417">
    <property type="entry name" value="P-loop_NTPase"/>
</dbReference>
<dbReference type="EMBL" id="JAPMKU010000006">
    <property type="protein sequence ID" value="MCX7469310.1"/>
    <property type="molecule type" value="Genomic_DNA"/>
</dbReference>
<sequence>MMGVSGCGKTTVARAYAEACGLEMADADDFHTEENVRKMASGQPLSDVDRHPWLVSVRDWMTSRAEAGVGTVTACSALRRSYRNILADAVGTVWFVHLTTDAGLTRRRLEERTGHFMSAALLNSQLETLEPLGPGEKGITVDNSGSLDDVVATICRSTGRNRRK</sequence>
<dbReference type="InterPro" id="IPR006001">
    <property type="entry name" value="Therm_gnt_kin"/>
</dbReference>
<keyword evidence="8" id="KW-0311">Gluconate utilization</keyword>
<evidence type="ECO:0000256" key="5">
    <source>
        <dbReference type="ARBA" id="ARBA00022741"/>
    </source>
</evidence>
<comment type="pathway">
    <text evidence="1">Carbohydrate acid metabolism.</text>
</comment>
<comment type="catalytic activity">
    <reaction evidence="9 10">
        <text>D-gluconate + ATP = 6-phospho-D-gluconate + ADP + H(+)</text>
        <dbReference type="Rhea" id="RHEA:19433"/>
        <dbReference type="ChEBI" id="CHEBI:15378"/>
        <dbReference type="ChEBI" id="CHEBI:18391"/>
        <dbReference type="ChEBI" id="CHEBI:30616"/>
        <dbReference type="ChEBI" id="CHEBI:58759"/>
        <dbReference type="ChEBI" id="CHEBI:456216"/>
        <dbReference type="EC" id="2.7.1.12"/>
    </reaction>
</comment>
<dbReference type="EC" id="2.7.1.12" evidence="3 10"/>
<keyword evidence="5 10" id="KW-0547">Nucleotide-binding</keyword>
<evidence type="ECO:0000313" key="11">
    <source>
        <dbReference type="EMBL" id="MCX7469310.1"/>
    </source>
</evidence>
<dbReference type="Pfam" id="PF13671">
    <property type="entry name" value="AAA_33"/>
    <property type="match status" value="1"/>
</dbReference>
<evidence type="ECO:0000256" key="4">
    <source>
        <dbReference type="ARBA" id="ARBA00022679"/>
    </source>
</evidence>
<dbReference type="GO" id="GO:0005737">
    <property type="term" value="C:cytoplasm"/>
    <property type="evidence" value="ECO:0007669"/>
    <property type="project" value="TreeGrafter"/>
</dbReference>
<comment type="caution">
    <text evidence="11">The sequence shown here is derived from an EMBL/GenBank/DDBJ whole genome shotgun (WGS) entry which is preliminary data.</text>
</comment>
<evidence type="ECO:0000256" key="10">
    <source>
        <dbReference type="RuleBase" id="RU363066"/>
    </source>
</evidence>
<dbReference type="AlphaFoldDB" id="A0A9Q4GMI1"/>
<evidence type="ECO:0000313" key="12">
    <source>
        <dbReference type="Proteomes" id="UP001071478"/>
    </source>
</evidence>
<keyword evidence="4 10" id="KW-0808">Transferase</keyword>
<evidence type="ECO:0000256" key="6">
    <source>
        <dbReference type="ARBA" id="ARBA00022777"/>
    </source>
</evidence>
<dbReference type="FunFam" id="3.40.50.300:FF:000522">
    <property type="entry name" value="Gluconokinase"/>
    <property type="match status" value="1"/>
</dbReference>
<name>A0A9Q4GMI1_9CORY</name>
<dbReference type="CDD" id="cd02021">
    <property type="entry name" value="GntK"/>
    <property type="match status" value="1"/>
</dbReference>
<evidence type="ECO:0000256" key="2">
    <source>
        <dbReference type="ARBA" id="ARBA00008420"/>
    </source>
</evidence>
<dbReference type="GO" id="GO:0046316">
    <property type="term" value="F:gluconokinase activity"/>
    <property type="evidence" value="ECO:0007669"/>
    <property type="project" value="UniProtKB-EC"/>
</dbReference>
<dbReference type="NCBIfam" id="TIGR01313">
    <property type="entry name" value="therm_gnt_kin"/>
    <property type="match status" value="1"/>
</dbReference>
<organism evidence="11 12">
    <name type="scientific">Corynebacterium pygosceleis</name>
    <dbReference type="NCBI Taxonomy" id="2800406"/>
    <lineage>
        <taxon>Bacteria</taxon>
        <taxon>Bacillati</taxon>
        <taxon>Actinomycetota</taxon>
        <taxon>Actinomycetes</taxon>
        <taxon>Mycobacteriales</taxon>
        <taxon>Corynebacteriaceae</taxon>
        <taxon>Corynebacterium</taxon>
    </lineage>
</organism>
<accession>A0A9Q4GMI1</accession>
<keyword evidence="6 10" id="KW-0418">Kinase</keyword>
<dbReference type="Proteomes" id="UP001071478">
    <property type="component" value="Unassembled WGS sequence"/>
</dbReference>